<dbReference type="GeneTree" id="ENSGT00920000149143"/>
<keyword evidence="2" id="KW-1185">Reference proteome</keyword>
<dbReference type="STRING" id="62062.ENSHHUP00000001226"/>
<evidence type="ECO:0000313" key="1">
    <source>
        <dbReference type="Ensembl" id="ENSHHUP00000001226.1"/>
    </source>
</evidence>
<reference evidence="1" key="3">
    <citation type="submission" date="2025-09" db="UniProtKB">
        <authorList>
            <consortium name="Ensembl"/>
        </authorList>
    </citation>
    <scope>IDENTIFICATION</scope>
</reference>
<dbReference type="PANTHER" id="PTHR46591:SF1">
    <property type="entry name" value="ZINC FINGER FYVE DOMAIN-CONTAINING PROTEIN 26"/>
    <property type="match status" value="1"/>
</dbReference>
<reference evidence="1" key="2">
    <citation type="submission" date="2025-08" db="UniProtKB">
        <authorList>
            <consortium name="Ensembl"/>
        </authorList>
    </citation>
    <scope>IDENTIFICATION</scope>
</reference>
<evidence type="ECO:0000313" key="2">
    <source>
        <dbReference type="Proteomes" id="UP000314982"/>
    </source>
</evidence>
<name>A0A4W5JNB6_9TELE</name>
<sequence>MEASLKGELELRKRELDIYQRMLNLQPALPWATWQELRTESRRAPESMFSRMLEAREFSLCAQWMVLYSVSEHLRLQLQTEHLLHLLEKGQTDDAFQLLEGLSDLTLGLEVCEHALDRRPGLAACHFLANYLTLHFHSQVSPARRRHIHDLHLGSKVSRFNYLYCICEL</sequence>
<reference evidence="2" key="1">
    <citation type="submission" date="2018-06" db="EMBL/GenBank/DDBJ databases">
        <title>Genome assembly of Danube salmon.</title>
        <authorList>
            <person name="Macqueen D.J."/>
            <person name="Gundappa M.K."/>
        </authorList>
    </citation>
    <scope>NUCLEOTIDE SEQUENCE [LARGE SCALE GENOMIC DNA]</scope>
</reference>
<dbReference type="GO" id="GO:0030496">
    <property type="term" value="C:midbody"/>
    <property type="evidence" value="ECO:0007669"/>
    <property type="project" value="TreeGrafter"/>
</dbReference>
<dbReference type="GO" id="GO:0005813">
    <property type="term" value="C:centrosome"/>
    <property type="evidence" value="ECO:0007669"/>
    <property type="project" value="TreeGrafter"/>
</dbReference>
<dbReference type="GO" id="GO:0032266">
    <property type="term" value="F:phosphatidylinositol-3-phosphate binding"/>
    <property type="evidence" value="ECO:0007669"/>
    <property type="project" value="InterPro"/>
</dbReference>
<organism evidence="1 2">
    <name type="scientific">Hucho hucho</name>
    <name type="common">huchen</name>
    <dbReference type="NCBI Taxonomy" id="62062"/>
    <lineage>
        <taxon>Eukaryota</taxon>
        <taxon>Metazoa</taxon>
        <taxon>Chordata</taxon>
        <taxon>Craniata</taxon>
        <taxon>Vertebrata</taxon>
        <taxon>Euteleostomi</taxon>
        <taxon>Actinopterygii</taxon>
        <taxon>Neopterygii</taxon>
        <taxon>Teleostei</taxon>
        <taxon>Protacanthopterygii</taxon>
        <taxon>Salmoniformes</taxon>
        <taxon>Salmonidae</taxon>
        <taxon>Salmoninae</taxon>
        <taxon>Hucho</taxon>
    </lineage>
</organism>
<dbReference type="AlphaFoldDB" id="A0A4W5JNB6"/>
<proteinExistence type="predicted"/>
<accession>A0A4W5JNB6</accession>
<dbReference type="PANTHER" id="PTHR46591">
    <property type="entry name" value="ZINC FINGER FYVE DOMAIN-CONTAINING PROTEIN 26"/>
    <property type="match status" value="1"/>
</dbReference>
<dbReference type="GO" id="GO:0000281">
    <property type="term" value="P:mitotic cytokinesis"/>
    <property type="evidence" value="ECO:0007669"/>
    <property type="project" value="InterPro"/>
</dbReference>
<dbReference type="Proteomes" id="UP000314982">
    <property type="component" value="Unassembled WGS sequence"/>
</dbReference>
<dbReference type="InterPro" id="IPR028730">
    <property type="entry name" value="ZFYVE26"/>
</dbReference>
<dbReference type="GO" id="GO:0005765">
    <property type="term" value="C:lysosomal membrane"/>
    <property type="evidence" value="ECO:0007669"/>
    <property type="project" value="TreeGrafter"/>
</dbReference>
<dbReference type="GO" id="GO:0032465">
    <property type="term" value="P:regulation of cytokinesis"/>
    <property type="evidence" value="ECO:0007669"/>
    <property type="project" value="TreeGrafter"/>
</dbReference>
<protein>
    <submittedName>
        <fullName evidence="1">Uncharacterized protein</fullName>
    </submittedName>
</protein>
<dbReference type="Ensembl" id="ENSHHUT00000001257.1">
    <property type="protein sequence ID" value="ENSHHUP00000001226.1"/>
    <property type="gene ID" value="ENSHHUG00000000813.1"/>
</dbReference>
<dbReference type="GO" id="GO:0000724">
    <property type="term" value="P:double-strand break repair via homologous recombination"/>
    <property type="evidence" value="ECO:0007669"/>
    <property type="project" value="InterPro"/>
</dbReference>